<dbReference type="AlphaFoldDB" id="A0A392TF91"/>
<proteinExistence type="predicted"/>
<name>A0A392TF91_9FABA</name>
<keyword evidence="2" id="KW-1185">Reference proteome</keyword>
<comment type="caution">
    <text evidence="1">The sequence shown here is derived from an EMBL/GenBank/DDBJ whole genome shotgun (WGS) entry which is preliminary data.</text>
</comment>
<accession>A0A392TF91</accession>
<protein>
    <submittedName>
        <fullName evidence="1">Uncharacterized protein</fullName>
    </submittedName>
</protein>
<sequence>KSVSGLHWARGALIPTPGAILACLRKSVPGLGAGRAYPLRQAQASLTG</sequence>
<dbReference type="Proteomes" id="UP000265520">
    <property type="component" value="Unassembled WGS sequence"/>
</dbReference>
<evidence type="ECO:0000313" key="2">
    <source>
        <dbReference type="Proteomes" id="UP000265520"/>
    </source>
</evidence>
<organism evidence="1 2">
    <name type="scientific">Trifolium medium</name>
    <dbReference type="NCBI Taxonomy" id="97028"/>
    <lineage>
        <taxon>Eukaryota</taxon>
        <taxon>Viridiplantae</taxon>
        <taxon>Streptophyta</taxon>
        <taxon>Embryophyta</taxon>
        <taxon>Tracheophyta</taxon>
        <taxon>Spermatophyta</taxon>
        <taxon>Magnoliopsida</taxon>
        <taxon>eudicotyledons</taxon>
        <taxon>Gunneridae</taxon>
        <taxon>Pentapetalae</taxon>
        <taxon>rosids</taxon>
        <taxon>fabids</taxon>
        <taxon>Fabales</taxon>
        <taxon>Fabaceae</taxon>
        <taxon>Papilionoideae</taxon>
        <taxon>50 kb inversion clade</taxon>
        <taxon>NPAAA clade</taxon>
        <taxon>Hologalegina</taxon>
        <taxon>IRL clade</taxon>
        <taxon>Trifolieae</taxon>
        <taxon>Trifolium</taxon>
    </lineage>
</organism>
<evidence type="ECO:0000313" key="1">
    <source>
        <dbReference type="EMBL" id="MCI59791.1"/>
    </source>
</evidence>
<dbReference type="EMBL" id="LXQA010569927">
    <property type="protein sequence ID" value="MCI59791.1"/>
    <property type="molecule type" value="Genomic_DNA"/>
</dbReference>
<feature type="non-terminal residue" evidence="1">
    <location>
        <position position="1"/>
    </location>
</feature>
<reference evidence="1 2" key="1">
    <citation type="journal article" date="2018" name="Front. Plant Sci.">
        <title>Red Clover (Trifolium pratense) and Zigzag Clover (T. medium) - A Picture of Genomic Similarities and Differences.</title>
        <authorList>
            <person name="Dluhosova J."/>
            <person name="Istvanek J."/>
            <person name="Nedelnik J."/>
            <person name="Repkova J."/>
        </authorList>
    </citation>
    <scope>NUCLEOTIDE SEQUENCE [LARGE SCALE GENOMIC DNA]</scope>
    <source>
        <strain evidence="2">cv. 10/8</strain>
        <tissue evidence="1">Leaf</tissue>
    </source>
</reference>